<gene>
    <name evidence="1" type="ORF">EDD57_1403</name>
</gene>
<evidence type="ECO:0000313" key="2">
    <source>
        <dbReference type="Proteomes" id="UP000294746"/>
    </source>
</evidence>
<dbReference type="RefSeq" id="WP_131849574.1">
    <property type="nucleotide sequence ID" value="NZ_SLXV01000040.1"/>
</dbReference>
<dbReference type="AlphaFoldDB" id="A0A4R2RWQ6"/>
<keyword evidence="2" id="KW-1185">Reference proteome</keyword>
<accession>A0A4R2RWQ6</accession>
<comment type="caution">
    <text evidence="1">The sequence shown here is derived from an EMBL/GenBank/DDBJ whole genome shotgun (WGS) entry which is preliminary data.</text>
</comment>
<name>A0A4R2RWQ6_9BACL</name>
<evidence type="ECO:0000313" key="1">
    <source>
        <dbReference type="EMBL" id="TCP64411.1"/>
    </source>
</evidence>
<proteinExistence type="predicted"/>
<sequence length="143" mass="16517">MSVQSSIDFELVYRDSTKMALFQSLMSNGWKYHDECGKVFYLPVGDIDDYDWQYEKMSLDQLQELVQRKMDQNEVIGISITWGDTDVGGDFLIWPDGNCSFMVNKNRKILIGRVTDFSWYLAKLIPAVDSRDIRMIGCTASDM</sequence>
<organism evidence="1 2">
    <name type="scientific">Baia soyae</name>
    <dbReference type="NCBI Taxonomy" id="1544746"/>
    <lineage>
        <taxon>Bacteria</taxon>
        <taxon>Bacillati</taxon>
        <taxon>Bacillota</taxon>
        <taxon>Bacilli</taxon>
        <taxon>Bacillales</taxon>
        <taxon>Thermoactinomycetaceae</taxon>
        <taxon>Baia</taxon>
    </lineage>
</organism>
<dbReference type="OrthoDB" id="2601807at2"/>
<protein>
    <submittedName>
        <fullName evidence="1">Uncharacterized protein</fullName>
    </submittedName>
</protein>
<dbReference type="Proteomes" id="UP000294746">
    <property type="component" value="Unassembled WGS sequence"/>
</dbReference>
<reference evidence="1 2" key="1">
    <citation type="submission" date="2019-03" db="EMBL/GenBank/DDBJ databases">
        <title>Genomic Encyclopedia of Type Strains, Phase IV (KMG-IV): sequencing the most valuable type-strain genomes for metagenomic binning, comparative biology and taxonomic classification.</title>
        <authorList>
            <person name="Goeker M."/>
        </authorList>
    </citation>
    <scope>NUCLEOTIDE SEQUENCE [LARGE SCALE GENOMIC DNA]</scope>
    <source>
        <strain evidence="1 2">DSM 46831</strain>
    </source>
</reference>
<dbReference type="EMBL" id="SLXV01000040">
    <property type="protein sequence ID" value="TCP64411.1"/>
    <property type="molecule type" value="Genomic_DNA"/>
</dbReference>